<protein>
    <submittedName>
        <fullName evidence="1">Uncharacterized protein</fullName>
    </submittedName>
</protein>
<organism evidence="1 2">
    <name type="scientific">Colletotrichum incanum</name>
    <name type="common">Soybean anthracnose fungus</name>
    <dbReference type="NCBI Taxonomy" id="1573173"/>
    <lineage>
        <taxon>Eukaryota</taxon>
        <taxon>Fungi</taxon>
        <taxon>Dikarya</taxon>
        <taxon>Ascomycota</taxon>
        <taxon>Pezizomycotina</taxon>
        <taxon>Sordariomycetes</taxon>
        <taxon>Hypocreomycetidae</taxon>
        <taxon>Glomerellales</taxon>
        <taxon>Glomerellaceae</taxon>
        <taxon>Colletotrichum</taxon>
        <taxon>Colletotrichum spaethianum species complex</taxon>
    </lineage>
</organism>
<evidence type="ECO:0000313" key="1">
    <source>
        <dbReference type="EMBL" id="KZL83135.1"/>
    </source>
</evidence>
<evidence type="ECO:0000313" key="2">
    <source>
        <dbReference type="Proteomes" id="UP000076584"/>
    </source>
</evidence>
<comment type="caution">
    <text evidence="1">The sequence shown here is derived from an EMBL/GenBank/DDBJ whole genome shotgun (WGS) entry which is preliminary data.</text>
</comment>
<keyword evidence="2" id="KW-1185">Reference proteome</keyword>
<gene>
    <name evidence="1" type="ORF">CI238_06492</name>
</gene>
<sequence>MSITLGHYWFREERQRPADNEAGEDDRGSATSGRVVMTRRACRRERIPCLAACITAIEISGHVGLHQSSAAVAGKRWCLHVDCDKLEVMDQQCMRARAVGSLFACLQVVSPGEACLSIARWLVEGMSPTQQLQSRFVCQYCVECRCSTPTYLGNVL</sequence>
<dbReference type="EMBL" id="LFIW01001209">
    <property type="protein sequence ID" value="KZL83135.1"/>
    <property type="molecule type" value="Genomic_DNA"/>
</dbReference>
<dbReference type="AlphaFoldDB" id="A0A161W7I3"/>
<name>A0A161W7I3_COLIC</name>
<proteinExistence type="predicted"/>
<dbReference type="Proteomes" id="UP000076584">
    <property type="component" value="Unassembled WGS sequence"/>
</dbReference>
<reference evidence="1 2" key="1">
    <citation type="submission" date="2015-06" db="EMBL/GenBank/DDBJ databases">
        <title>Survival trade-offs in plant roots during colonization by closely related pathogenic and mutualistic fungi.</title>
        <authorList>
            <person name="Hacquard S."/>
            <person name="Kracher B."/>
            <person name="Hiruma K."/>
            <person name="Weinman A."/>
            <person name="Muench P."/>
            <person name="Garrido Oter R."/>
            <person name="Ver Loren van Themaat E."/>
            <person name="Dallerey J.-F."/>
            <person name="Damm U."/>
            <person name="Henrissat B."/>
            <person name="Lespinet O."/>
            <person name="Thon M."/>
            <person name="Kemen E."/>
            <person name="McHardy A.C."/>
            <person name="Schulze-Lefert P."/>
            <person name="O'Connell R.J."/>
        </authorList>
    </citation>
    <scope>NUCLEOTIDE SEQUENCE [LARGE SCALE GENOMIC DNA]</scope>
    <source>
        <strain evidence="1 2">MAFF 238704</strain>
    </source>
</reference>
<accession>A0A161W7I3</accession>